<accession>A0A7J6JUG0</accession>
<dbReference type="AlphaFoldDB" id="A0A7J6JUG0"/>
<name>A0A7J6JUG0_TOXGO</name>
<evidence type="ECO:0000313" key="2">
    <source>
        <dbReference type="Proteomes" id="UP000557509"/>
    </source>
</evidence>
<protein>
    <submittedName>
        <fullName evidence="1">Uncharacterized protein</fullName>
    </submittedName>
</protein>
<dbReference type="EMBL" id="JAAUHK010000197">
    <property type="protein sequence ID" value="KAF4638454.1"/>
    <property type="molecule type" value="Genomic_DNA"/>
</dbReference>
<organism evidence="1 2">
    <name type="scientific">Toxoplasma gondii</name>
    <dbReference type="NCBI Taxonomy" id="5811"/>
    <lineage>
        <taxon>Eukaryota</taxon>
        <taxon>Sar</taxon>
        <taxon>Alveolata</taxon>
        <taxon>Apicomplexa</taxon>
        <taxon>Conoidasida</taxon>
        <taxon>Coccidia</taxon>
        <taxon>Eucoccidiorida</taxon>
        <taxon>Eimeriorina</taxon>
        <taxon>Sarcocystidae</taxon>
        <taxon>Toxoplasma</taxon>
    </lineage>
</organism>
<dbReference type="Proteomes" id="UP000557509">
    <property type="component" value="Unassembled WGS sequence"/>
</dbReference>
<gene>
    <name evidence="1" type="ORF">TGRH88_060620</name>
</gene>
<reference evidence="1 2" key="1">
    <citation type="submission" date="2020-03" db="EMBL/GenBank/DDBJ databases">
        <title>Genome sequence of Toxoplasma gondii RH-88 strain.</title>
        <authorList>
            <person name="Lorenzi H.A."/>
            <person name="Venepally P."/>
            <person name="Rozenberg A."/>
            <person name="Sibley D."/>
        </authorList>
    </citation>
    <scope>NUCLEOTIDE SEQUENCE [LARGE SCALE GENOMIC DNA]</scope>
    <source>
        <strain evidence="1 2">RH-88</strain>
    </source>
</reference>
<evidence type="ECO:0000313" key="1">
    <source>
        <dbReference type="EMBL" id="KAF4638454.1"/>
    </source>
</evidence>
<proteinExistence type="predicted"/>
<keyword evidence="2" id="KW-1185">Reference proteome</keyword>
<sequence>MSGELLMTGTAHHFATTKLTGRNVERGRSVTGKVPAFCGAALSPPGLPHFPWQSALQPVDGPSDMYTVLPNELMSLAHPHSDAAFVS</sequence>
<comment type="caution">
    <text evidence="1">The sequence shown here is derived from an EMBL/GenBank/DDBJ whole genome shotgun (WGS) entry which is preliminary data.</text>
</comment>